<dbReference type="EMBL" id="FTOP01000002">
    <property type="protein sequence ID" value="SIS62119.1"/>
    <property type="molecule type" value="Genomic_DNA"/>
</dbReference>
<keyword evidence="2" id="KW-0238">DNA-binding</keyword>
<gene>
    <name evidence="5" type="ORF">SAMN05421761_102158</name>
</gene>
<keyword evidence="6" id="KW-1185">Reference proteome</keyword>
<evidence type="ECO:0000256" key="1">
    <source>
        <dbReference type="ARBA" id="ARBA00023015"/>
    </source>
</evidence>
<feature type="domain" description="HTH araC/xylS-type" evidence="4">
    <location>
        <begin position="204"/>
        <end position="302"/>
    </location>
</feature>
<dbReference type="PANTHER" id="PTHR43280">
    <property type="entry name" value="ARAC-FAMILY TRANSCRIPTIONAL REGULATOR"/>
    <property type="match status" value="1"/>
</dbReference>
<protein>
    <submittedName>
        <fullName evidence="5">Transcriptional regulator, AraC family</fullName>
    </submittedName>
</protein>
<dbReference type="Proteomes" id="UP000186026">
    <property type="component" value="Unassembled WGS sequence"/>
</dbReference>
<proteinExistence type="predicted"/>
<dbReference type="GO" id="GO:0043565">
    <property type="term" value="F:sequence-specific DNA binding"/>
    <property type="evidence" value="ECO:0007669"/>
    <property type="project" value="InterPro"/>
</dbReference>
<organism evidence="5 6">
    <name type="scientific">Belliella pelovolcani</name>
    <dbReference type="NCBI Taxonomy" id="529505"/>
    <lineage>
        <taxon>Bacteria</taxon>
        <taxon>Pseudomonadati</taxon>
        <taxon>Bacteroidota</taxon>
        <taxon>Cytophagia</taxon>
        <taxon>Cytophagales</taxon>
        <taxon>Cyclobacteriaceae</taxon>
        <taxon>Belliella</taxon>
    </lineage>
</organism>
<accession>A0A1N7KKJ1</accession>
<sequence>MEFYNKVIESVGVRFLKGNNYKVEKAVSISDFSDSENTAILLHQGSLKFSEEGEGVNEGEILFIPAGRKTNISFGAVSKKTDLSNESFLDNKRKYLQTISFKDIKNAEEDCVTIVNFEAKVFDVVNFFNSLGIPPFVIRFNDQIATILEDIVKESEQHTPGKERVLKLFTELLVIEIVRHILKNRLFVEELSTNSTYFKDPRLIEMFNYIKKNIGGDLSNKVLAKVANVSEDYVGQYFKMLTGINPQDYIEYQRMEAAVELLRTSKKSIRDIGKEVGYKDTAYFCRRFKMMYGLPAGKMRRRESLINVQG</sequence>
<dbReference type="STRING" id="529505.SAMN05421761_102158"/>
<evidence type="ECO:0000313" key="5">
    <source>
        <dbReference type="EMBL" id="SIS62119.1"/>
    </source>
</evidence>
<evidence type="ECO:0000256" key="2">
    <source>
        <dbReference type="ARBA" id="ARBA00023125"/>
    </source>
</evidence>
<dbReference type="PANTHER" id="PTHR43280:SF11">
    <property type="entry name" value="RCS-SPECIFIC HTH-TYPE TRANSCRIPTIONAL ACTIVATOR RCLR"/>
    <property type="match status" value="1"/>
</dbReference>
<dbReference type="PROSITE" id="PS01124">
    <property type="entry name" value="HTH_ARAC_FAMILY_2"/>
    <property type="match status" value="1"/>
</dbReference>
<dbReference type="InterPro" id="IPR009057">
    <property type="entry name" value="Homeodomain-like_sf"/>
</dbReference>
<dbReference type="GO" id="GO:0003700">
    <property type="term" value="F:DNA-binding transcription factor activity"/>
    <property type="evidence" value="ECO:0007669"/>
    <property type="project" value="InterPro"/>
</dbReference>
<dbReference type="AlphaFoldDB" id="A0A1N7KKJ1"/>
<dbReference type="SUPFAM" id="SSF46689">
    <property type="entry name" value="Homeodomain-like"/>
    <property type="match status" value="2"/>
</dbReference>
<reference evidence="6" key="1">
    <citation type="submission" date="2017-01" db="EMBL/GenBank/DDBJ databases">
        <authorList>
            <person name="Varghese N."/>
            <person name="Submissions S."/>
        </authorList>
    </citation>
    <scope>NUCLEOTIDE SEQUENCE [LARGE SCALE GENOMIC DNA]</scope>
    <source>
        <strain evidence="6">DSM 46698</strain>
    </source>
</reference>
<dbReference type="Gene3D" id="1.10.10.60">
    <property type="entry name" value="Homeodomain-like"/>
    <property type="match status" value="2"/>
</dbReference>
<keyword evidence="3" id="KW-0804">Transcription</keyword>
<evidence type="ECO:0000313" key="6">
    <source>
        <dbReference type="Proteomes" id="UP000186026"/>
    </source>
</evidence>
<dbReference type="InterPro" id="IPR018060">
    <property type="entry name" value="HTH_AraC"/>
</dbReference>
<name>A0A1N7KKJ1_9BACT</name>
<dbReference type="SMART" id="SM00342">
    <property type="entry name" value="HTH_ARAC"/>
    <property type="match status" value="1"/>
</dbReference>
<dbReference type="Pfam" id="PF12833">
    <property type="entry name" value="HTH_18"/>
    <property type="match status" value="1"/>
</dbReference>
<evidence type="ECO:0000256" key="3">
    <source>
        <dbReference type="ARBA" id="ARBA00023163"/>
    </source>
</evidence>
<evidence type="ECO:0000259" key="4">
    <source>
        <dbReference type="PROSITE" id="PS01124"/>
    </source>
</evidence>
<dbReference type="RefSeq" id="WP_076498418.1">
    <property type="nucleotide sequence ID" value="NZ_FTOP01000002.1"/>
</dbReference>
<dbReference type="OrthoDB" id="636258at2"/>
<keyword evidence="1" id="KW-0805">Transcription regulation</keyword>